<evidence type="ECO:0000313" key="4">
    <source>
        <dbReference type="Proteomes" id="UP000663829"/>
    </source>
</evidence>
<evidence type="ECO:0000256" key="1">
    <source>
        <dbReference type="SAM" id="MobiDB-lite"/>
    </source>
</evidence>
<evidence type="ECO:0000313" key="2">
    <source>
        <dbReference type="EMBL" id="CAF0816471.1"/>
    </source>
</evidence>
<dbReference type="EMBL" id="CAJOBC010000575">
    <property type="protein sequence ID" value="CAF3602563.1"/>
    <property type="molecule type" value="Genomic_DNA"/>
</dbReference>
<dbReference type="Proteomes" id="UP000681722">
    <property type="component" value="Unassembled WGS sequence"/>
</dbReference>
<accession>A0A813U1U5</accession>
<protein>
    <submittedName>
        <fullName evidence="2">Uncharacterized protein</fullName>
    </submittedName>
</protein>
<keyword evidence="4" id="KW-1185">Reference proteome</keyword>
<proteinExistence type="predicted"/>
<feature type="region of interest" description="Disordered" evidence="1">
    <location>
        <begin position="181"/>
        <end position="204"/>
    </location>
</feature>
<sequence>MYGDQYTPPLQSHGFDHSRRSQSFPFNDNYYIDNLSYNPYTSTYSSTFSSFPSRQHSTYPSYFGASHHSSQQSTDAYTYDYNMAAAAAAAAAVAYSGLDYATNHGIRLFRSLPPNDDFIVFVLCTGMAVDKIRFGKPPKTSKSSAFDSLFSTSIKLQPNSSDYRLMQNLLECYQSFDDLTTNNNHPSSSTSSTETKIGTPPNQTETSSSLSIIFEFCHRLASIIVHDHEKMAATLLSRLKRHESALKFLITGEPDNDRLSSWGKEPQAWLFANRKGTSDIIHFVRLGGERWRLIMILLILSYDDDEIGGGLLCTNSTTLSDNDYESNENLSQYATLITTTNSATRLNEPNKISHVDSKSSNYSSDINRLTSSLISMDANNISLDHQQQNLPLLQQRSITDVTDTVIERVLRLFELEYDQEVHSASSRINNLSAEESKTYTIANDEHLKRMKSQFILRFIDMMASCNTTSTQNTLSTNYDLTNYSNLRHSSPYHQHANFQQQQPSLNQSHHTQNLSYQAQTQFHF</sequence>
<dbReference type="OrthoDB" id="10025001at2759"/>
<organism evidence="2 4">
    <name type="scientific">Didymodactylos carnosus</name>
    <dbReference type="NCBI Taxonomy" id="1234261"/>
    <lineage>
        <taxon>Eukaryota</taxon>
        <taxon>Metazoa</taxon>
        <taxon>Spiralia</taxon>
        <taxon>Gnathifera</taxon>
        <taxon>Rotifera</taxon>
        <taxon>Eurotatoria</taxon>
        <taxon>Bdelloidea</taxon>
        <taxon>Philodinida</taxon>
        <taxon>Philodinidae</taxon>
        <taxon>Didymodactylos</taxon>
    </lineage>
</organism>
<dbReference type="Proteomes" id="UP000663829">
    <property type="component" value="Unassembled WGS sequence"/>
</dbReference>
<gene>
    <name evidence="2" type="ORF">GPM918_LOCUS4312</name>
    <name evidence="3" type="ORF">SRO942_LOCUS4313</name>
</gene>
<dbReference type="AlphaFoldDB" id="A0A813U1U5"/>
<evidence type="ECO:0000313" key="3">
    <source>
        <dbReference type="EMBL" id="CAF3602563.1"/>
    </source>
</evidence>
<name>A0A813U1U5_9BILA</name>
<comment type="caution">
    <text evidence="2">The sequence shown here is derived from an EMBL/GenBank/DDBJ whole genome shotgun (WGS) entry which is preliminary data.</text>
</comment>
<dbReference type="EMBL" id="CAJNOQ010000575">
    <property type="protein sequence ID" value="CAF0816471.1"/>
    <property type="molecule type" value="Genomic_DNA"/>
</dbReference>
<reference evidence="2" key="1">
    <citation type="submission" date="2021-02" db="EMBL/GenBank/DDBJ databases">
        <authorList>
            <person name="Nowell W R."/>
        </authorList>
    </citation>
    <scope>NUCLEOTIDE SEQUENCE</scope>
</reference>
<feature type="compositionally biased region" description="Low complexity" evidence="1">
    <location>
        <begin position="181"/>
        <end position="195"/>
    </location>
</feature>